<feature type="transmembrane region" description="Helical" evidence="1">
    <location>
        <begin position="189"/>
        <end position="212"/>
    </location>
</feature>
<protein>
    <submittedName>
        <fullName evidence="2">DUF2182 domain-containing protein</fullName>
    </submittedName>
</protein>
<keyword evidence="1" id="KW-0472">Membrane</keyword>
<evidence type="ECO:0000313" key="3">
    <source>
        <dbReference type="Proteomes" id="UP001589799"/>
    </source>
</evidence>
<accession>A0ABV6I6R7</accession>
<dbReference type="RefSeq" id="WP_377698840.1">
    <property type="nucleotide sequence ID" value="NZ_JBHLWE010000032.1"/>
</dbReference>
<dbReference type="InterPro" id="IPR018688">
    <property type="entry name" value="PpoB2-like"/>
</dbReference>
<comment type="caution">
    <text evidence="2">The sequence shown here is derived from an EMBL/GenBank/DDBJ whole genome shotgun (WGS) entry which is preliminary data.</text>
</comment>
<keyword evidence="1" id="KW-1133">Transmembrane helix</keyword>
<evidence type="ECO:0000313" key="2">
    <source>
        <dbReference type="EMBL" id="MFC0341185.1"/>
    </source>
</evidence>
<gene>
    <name evidence="2" type="ORF">ACFFII_10455</name>
</gene>
<feature type="transmembrane region" description="Helical" evidence="1">
    <location>
        <begin position="99"/>
        <end position="124"/>
    </location>
</feature>
<evidence type="ECO:0000256" key="1">
    <source>
        <dbReference type="SAM" id="Phobius"/>
    </source>
</evidence>
<dbReference type="EMBL" id="JBHLWE010000032">
    <property type="protein sequence ID" value="MFC0341185.1"/>
    <property type="molecule type" value="Genomic_DNA"/>
</dbReference>
<keyword evidence="1" id="KW-0812">Transmembrane</keyword>
<proteinExistence type="predicted"/>
<feature type="transmembrane region" description="Helical" evidence="1">
    <location>
        <begin position="232"/>
        <end position="256"/>
    </location>
</feature>
<sequence>MIPHGKPDLEPLRSIAAAGPGRLTLAGLALAVICAGLLTLPPGAGWLPDAGKAPGAGLRLLAGAVVFAWLWSLMVGAMMLPSALPFLEVLARVGGSAAAGFGGAGFWAAWLAAGAAFSTLLLVLESPLGTLPPGGAERLAAGVLVVSALYQISPLASVCQRACRNPFGLVARHWSGTEGRTGAAFRCGWSYGITCVGCCIPMIGVMALVGMADPRWIFVLAAMTAGLKNPRWGPRLTAPVFLVLLGAAVAIVAGYWTPELRSLRSLCGL</sequence>
<keyword evidence="3" id="KW-1185">Reference proteome</keyword>
<reference evidence="2 3" key="1">
    <citation type="submission" date="2024-09" db="EMBL/GenBank/DDBJ databases">
        <authorList>
            <person name="Sun Q."/>
            <person name="Mori K."/>
        </authorList>
    </citation>
    <scope>NUCLEOTIDE SEQUENCE [LARGE SCALE GENOMIC DNA]</scope>
    <source>
        <strain evidence="2 3">KCTC 22789</strain>
    </source>
</reference>
<feature type="transmembrane region" description="Helical" evidence="1">
    <location>
        <begin position="60"/>
        <end position="87"/>
    </location>
</feature>
<feature type="transmembrane region" description="Helical" evidence="1">
    <location>
        <begin position="21"/>
        <end position="40"/>
    </location>
</feature>
<dbReference type="Proteomes" id="UP001589799">
    <property type="component" value="Unassembled WGS sequence"/>
</dbReference>
<name>A0ABV6I6R7_9RHOB</name>
<organism evidence="2 3">
    <name type="scientific">Paracoccus niistensis</name>
    <dbReference type="NCBI Taxonomy" id="632935"/>
    <lineage>
        <taxon>Bacteria</taxon>
        <taxon>Pseudomonadati</taxon>
        <taxon>Pseudomonadota</taxon>
        <taxon>Alphaproteobacteria</taxon>
        <taxon>Rhodobacterales</taxon>
        <taxon>Paracoccaceae</taxon>
        <taxon>Paracoccus</taxon>
    </lineage>
</organism>
<dbReference type="Pfam" id="PF09948">
    <property type="entry name" value="PpoB2"/>
    <property type="match status" value="1"/>
</dbReference>